<feature type="compositionally biased region" description="Acidic residues" evidence="1">
    <location>
        <begin position="588"/>
        <end position="612"/>
    </location>
</feature>
<dbReference type="OrthoDB" id="3158970at2759"/>
<evidence type="ECO:0000256" key="1">
    <source>
        <dbReference type="SAM" id="MobiDB-lite"/>
    </source>
</evidence>
<accession>A0A2H3J1C9</accession>
<proteinExistence type="predicted"/>
<dbReference type="STRING" id="742152.A0A2H3J1C9"/>
<gene>
    <name evidence="2" type="ORF">WOLCODRAFT_139914</name>
</gene>
<sequence>MFVYNTWHAALSYHPFWRQACAMIDPTDSLLHHSIIRPTATAGSAHAAALRMSPYQHFRNITSCSCMVCRINVPYTCSGLAVAKRPVMTAMLGTIMTCRDHRKTSFCGVCLKEAPAMEGELEYAQGLSVVCVENEDEETWPGVEATCRYCRAEGLWRRAQPSATDREAIGGPRFESADWETRQAIDAFVDLGEGTVSEVLAVARDKHWYRQHTKLGDMLSQALAASRFASRVEAGETYTSEEDLSEEEEEDAELVSITEEAAGIREIAITDFARNRIMDGHWVNPADIWYKNEGARVVVPAQHPCPWHPGAVCTGMLQDGSEVDGEELEHPLEKTVKALAPPSQMLCNMSYHAFVKQMKDILLPPMRNIVRRIALECAADGKDAAVVAAAMTMDDVAEMLREEGTWWNGYDWVGHRVSQRERQRVREQHGEKDEETSSNSSRSGGSNMTSPVLSTTTLQTTPSPPPSGSVKEDETAPSPTGSNPPAIEVAPVLEHPVLIRPIPYIPVTVSHLPMFSLDVLKHVWREASLPLYECYCATCVRRIIKAHAAASSAAASQEQQQPAPQAARDPPVLQPPAEIKIPQLMRQEEEEEGEGEEEGEEGESEAEEDDSSLADALASPVGTVVAPPSTLRKRSSGELDADAGAGADTPPREGTPPKRPRIDAPRSPSPSPSPTPTLALSPAPARLRKRSSAELEEGGEPLQTGNGDAKRARAALPRSTTAADAA</sequence>
<organism evidence="2 3">
    <name type="scientific">Wolfiporia cocos (strain MD-104)</name>
    <name type="common">Brown rot fungus</name>
    <dbReference type="NCBI Taxonomy" id="742152"/>
    <lineage>
        <taxon>Eukaryota</taxon>
        <taxon>Fungi</taxon>
        <taxon>Dikarya</taxon>
        <taxon>Basidiomycota</taxon>
        <taxon>Agaricomycotina</taxon>
        <taxon>Agaricomycetes</taxon>
        <taxon>Polyporales</taxon>
        <taxon>Phaeolaceae</taxon>
        <taxon>Wolfiporia</taxon>
    </lineage>
</organism>
<feature type="compositionally biased region" description="Low complexity" evidence="1">
    <location>
        <begin position="437"/>
        <end position="461"/>
    </location>
</feature>
<reference evidence="2 3" key="1">
    <citation type="journal article" date="2012" name="Science">
        <title>The Paleozoic origin of enzymatic lignin decomposition reconstructed from 31 fungal genomes.</title>
        <authorList>
            <person name="Floudas D."/>
            <person name="Binder M."/>
            <person name="Riley R."/>
            <person name="Barry K."/>
            <person name="Blanchette R.A."/>
            <person name="Henrissat B."/>
            <person name="Martinez A.T."/>
            <person name="Otillar R."/>
            <person name="Spatafora J.W."/>
            <person name="Yadav J.S."/>
            <person name="Aerts A."/>
            <person name="Benoit I."/>
            <person name="Boyd A."/>
            <person name="Carlson A."/>
            <person name="Copeland A."/>
            <person name="Coutinho P.M."/>
            <person name="de Vries R.P."/>
            <person name="Ferreira P."/>
            <person name="Findley K."/>
            <person name="Foster B."/>
            <person name="Gaskell J."/>
            <person name="Glotzer D."/>
            <person name="Gorecki P."/>
            <person name="Heitman J."/>
            <person name="Hesse C."/>
            <person name="Hori C."/>
            <person name="Igarashi K."/>
            <person name="Jurgens J.A."/>
            <person name="Kallen N."/>
            <person name="Kersten P."/>
            <person name="Kohler A."/>
            <person name="Kuees U."/>
            <person name="Kumar T.K.A."/>
            <person name="Kuo A."/>
            <person name="LaButti K."/>
            <person name="Larrondo L.F."/>
            <person name="Lindquist E."/>
            <person name="Ling A."/>
            <person name="Lombard V."/>
            <person name="Lucas S."/>
            <person name="Lundell T."/>
            <person name="Martin R."/>
            <person name="McLaughlin D.J."/>
            <person name="Morgenstern I."/>
            <person name="Morin E."/>
            <person name="Murat C."/>
            <person name="Nagy L.G."/>
            <person name="Nolan M."/>
            <person name="Ohm R.A."/>
            <person name="Patyshakuliyeva A."/>
            <person name="Rokas A."/>
            <person name="Ruiz-Duenas F.J."/>
            <person name="Sabat G."/>
            <person name="Salamov A."/>
            <person name="Samejima M."/>
            <person name="Schmutz J."/>
            <person name="Slot J.C."/>
            <person name="St John F."/>
            <person name="Stenlid J."/>
            <person name="Sun H."/>
            <person name="Sun S."/>
            <person name="Syed K."/>
            <person name="Tsang A."/>
            <person name="Wiebenga A."/>
            <person name="Young D."/>
            <person name="Pisabarro A."/>
            <person name="Eastwood D.C."/>
            <person name="Martin F."/>
            <person name="Cullen D."/>
            <person name="Grigoriev I.V."/>
            <person name="Hibbett D.S."/>
        </authorList>
    </citation>
    <scope>NUCLEOTIDE SEQUENCE [LARGE SCALE GENOMIC DNA]</scope>
    <source>
        <strain evidence="2 3">MD-104</strain>
    </source>
</reference>
<feature type="compositionally biased region" description="Basic and acidic residues" evidence="1">
    <location>
        <begin position="421"/>
        <end position="432"/>
    </location>
</feature>
<dbReference type="EMBL" id="KB467854">
    <property type="protein sequence ID" value="PCH35495.1"/>
    <property type="molecule type" value="Genomic_DNA"/>
</dbReference>
<feature type="compositionally biased region" description="Low complexity" evidence="1">
    <location>
        <begin position="555"/>
        <end position="567"/>
    </location>
</feature>
<feature type="compositionally biased region" description="Low complexity" evidence="1">
    <location>
        <begin position="676"/>
        <end position="685"/>
    </location>
</feature>
<feature type="region of interest" description="Disordered" evidence="1">
    <location>
        <begin position="421"/>
        <end position="487"/>
    </location>
</feature>
<evidence type="ECO:0000313" key="2">
    <source>
        <dbReference type="EMBL" id="PCH35495.1"/>
    </source>
</evidence>
<dbReference type="AlphaFoldDB" id="A0A2H3J1C9"/>
<dbReference type="OMA" id="ICERAML"/>
<dbReference type="Proteomes" id="UP000218811">
    <property type="component" value="Unassembled WGS sequence"/>
</dbReference>
<evidence type="ECO:0000313" key="3">
    <source>
        <dbReference type="Proteomes" id="UP000218811"/>
    </source>
</evidence>
<keyword evidence="3" id="KW-1185">Reference proteome</keyword>
<protein>
    <submittedName>
        <fullName evidence="2">Uncharacterized protein</fullName>
    </submittedName>
</protein>
<feature type="region of interest" description="Disordered" evidence="1">
    <location>
        <begin position="555"/>
        <end position="726"/>
    </location>
</feature>
<name>A0A2H3J1C9_WOLCO</name>